<evidence type="ECO:0000256" key="1">
    <source>
        <dbReference type="ARBA" id="ARBA00004123"/>
    </source>
</evidence>
<dbReference type="SUPFAM" id="SSF101936">
    <property type="entry name" value="DNA-binding pseudobarrel domain"/>
    <property type="match status" value="1"/>
</dbReference>
<dbReference type="SMART" id="SM01019">
    <property type="entry name" value="B3"/>
    <property type="match status" value="1"/>
</dbReference>
<dbReference type="PROSITE" id="PS50863">
    <property type="entry name" value="B3"/>
    <property type="match status" value="1"/>
</dbReference>
<evidence type="ECO:0000256" key="5">
    <source>
        <dbReference type="ARBA" id="ARBA00023242"/>
    </source>
</evidence>
<dbReference type="PANTHER" id="PTHR31140:SF2">
    <property type="entry name" value="B3 DOMAIN-CONTAINING TRANSCRIPTION FACTOR NGA2"/>
    <property type="match status" value="1"/>
</dbReference>
<evidence type="ECO:0000256" key="6">
    <source>
        <dbReference type="SAM" id="Phobius"/>
    </source>
</evidence>
<feature type="transmembrane region" description="Helical" evidence="6">
    <location>
        <begin position="573"/>
        <end position="592"/>
    </location>
</feature>
<accession>A0A438I4U0</accession>
<evidence type="ECO:0000259" key="7">
    <source>
        <dbReference type="PROSITE" id="PS50863"/>
    </source>
</evidence>
<evidence type="ECO:0000313" key="9">
    <source>
        <dbReference type="Proteomes" id="UP000288805"/>
    </source>
</evidence>
<sequence length="626" mass="69011">MQSGRDPLRQLGLRRVQIGLGSTIPFCNTLIQVYTLSSSGVHPSVLLTGHDLASHGPWAGISGDSSYLMNLKYDIIFIINNGTLHFQHNSFSSNNGSLKSSKSGCSETLCHIVGVMYGPPPGCIVFTIQLKSEIMDLLPDRDVVCEQEQVIRGKQLPFSYSSSPSPSSSSSQYRNLVPLPNGGDRWDAQIQRGWLGHQEDGMRCFEGGAASKLELMDTSPTNDEDDVVDDDVRRRDSQALEREHMFDKVVTPSDVGKLNRLVIPKQHAEKYFPLDSSANEKGLLLNFEDRSGKPWRFRYSYWNSSQSYVMTKGWSRFVKEKKLDAGDIVSFQRGVGESGKDRLYIDWRRRPDAPEPSSLAHHFFHRSVPWSPLFLQAPVAGGAVSMGRQQVQLAQPNYMSHLGGRNPYGSGAYSYNNAVNPCSGSVFYLRPTAPQQVGMVQVQQGGVEPMVFNSVPVVHGKAAAKRLRLFGVNMECPISESDECDILSSTSIPHAAVASQPPHLSSPSSHHHPLQLRLYNAEIEGMQRLEKKKEKVVRSLGQLIGYGCHHEGLRKGTMCQVQWLNKEDGDYEIPVLGVVVLVAASLGTPAGIAEKVAELYMVASALIFLNLLPSIINSVCLAVFAD</sequence>
<keyword evidence="5" id="KW-0539">Nucleus</keyword>
<keyword evidence="4" id="KW-0804">Transcription</keyword>
<gene>
    <name evidence="8" type="primary">Os03g0120900_1</name>
    <name evidence="8" type="ORF">CK203_024149</name>
</gene>
<dbReference type="InterPro" id="IPR003340">
    <property type="entry name" value="B3_DNA-bd"/>
</dbReference>
<evidence type="ECO:0000256" key="2">
    <source>
        <dbReference type="ARBA" id="ARBA00023015"/>
    </source>
</evidence>
<evidence type="ECO:0000313" key="8">
    <source>
        <dbReference type="EMBL" id="RVW91725.1"/>
    </source>
</evidence>
<dbReference type="GO" id="GO:0003700">
    <property type="term" value="F:DNA-binding transcription factor activity"/>
    <property type="evidence" value="ECO:0007669"/>
    <property type="project" value="InterPro"/>
</dbReference>
<dbReference type="AlphaFoldDB" id="A0A438I4U0"/>
<proteinExistence type="predicted"/>
<dbReference type="Proteomes" id="UP000288805">
    <property type="component" value="Unassembled WGS sequence"/>
</dbReference>
<dbReference type="EMBL" id="QGNW01000143">
    <property type="protein sequence ID" value="RVW91725.1"/>
    <property type="molecule type" value="Genomic_DNA"/>
</dbReference>
<evidence type="ECO:0000256" key="4">
    <source>
        <dbReference type="ARBA" id="ARBA00023163"/>
    </source>
</evidence>
<keyword evidence="6" id="KW-0472">Membrane</keyword>
<comment type="subcellular location">
    <subcellularLocation>
        <location evidence="1">Nucleus</location>
    </subcellularLocation>
</comment>
<reference evidence="8 9" key="1">
    <citation type="journal article" date="2018" name="PLoS Genet.">
        <title>Population sequencing reveals clonal diversity and ancestral inbreeding in the grapevine cultivar Chardonnay.</title>
        <authorList>
            <person name="Roach M.J."/>
            <person name="Johnson D.L."/>
            <person name="Bohlmann J."/>
            <person name="van Vuuren H.J."/>
            <person name="Jones S.J."/>
            <person name="Pretorius I.S."/>
            <person name="Schmidt S.A."/>
            <person name="Borneman A.R."/>
        </authorList>
    </citation>
    <scope>NUCLEOTIDE SEQUENCE [LARGE SCALE GENOMIC DNA]</scope>
    <source>
        <strain evidence="9">cv. Chardonnay</strain>
        <tissue evidence="8">Leaf</tissue>
    </source>
</reference>
<comment type="caution">
    <text evidence="8">The sequence shown here is derived from an EMBL/GenBank/DDBJ whole genome shotgun (WGS) entry which is preliminary data.</text>
</comment>
<organism evidence="8 9">
    <name type="scientific">Vitis vinifera</name>
    <name type="common">Grape</name>
    <dbReference type="NCBI Taxonomy" id="29760"/>
    <lineage>
        <taxon>Eukaryota</taxon>
        <taxon>Viridiplantae</taxon>
        <taxon>Streptophyta</taxon>
        <taxon>Embryophyta</taxon>
        <taxon>Tracheophyta</taxon>
        <taxon>Spermatophyta</taxon>
        <taxon>Magnoliopsida</taxon>
        <taxon>eudicotyledons</taxon>
        <taxon>Gunneridae</taxon>
        <taxon>Pentapetalae</taxon>
        <taxon>rosids</taxon>
        <taxon>Vitales</taxon>
        <taxon>Vitaceae</taxon>
        <taxon>Viteae</taxon>
        <taxon>Vitis</taxon>
    </lineage>
</organism>
<dbReference type="FunFam" id="2.40.330.10:FF:000002">
    <property type="entry name" value="B3 domain-containing protein"/>
    <property type="match status" value="1"/>
</dbReference>
<dbReference type="GO" id="GO:0003677">
    <property type="term" value="F:DNA binding"/>
    <property type="evidence" value="ECO:0007669"/>
    <property type="project" value="UniProtKB-KW"/>
</dbReference>
<feature type="transmembrane region" description="Helical" evidence="6">
    <location>
        <begin position="599"/>
        <end position="625"/>
    </location>
</feature>
<dbReference type="InterPro" id="IPR044800">
    <property type="entry name" value="LEC2-like"/>
</dbReference>
<feature type="domain" description="TF-B3" evidence="7">
    <location>
        <begin position="246"/>
        <end position="351"/>
    </location>
</feature>
<keyword evidence="6" id="KW-0812">Transmembrane</keyword>
<keyword evidence="6" id="KW-1133">Transmembrane helix</keyword>
<dbReference type="CDD" id="cd10017">
    <property type="entry name" value="B3_DNA"/>
    <property type="match status" value="1"/>
</dbReference>
<keyword evidence="2" id="KW-0805">Transcription regulation</keyword>
<evidence type="ECO:0000256" key="3">
    <source>
        <dbReference type="ARBA" id="ARBA00023125"/>
    </source>
</evidence>
<name>A0A438I4U0_VITVI</name>
<dbReference type="Pfam" id="PF02362">
    <property type="entry name" value="B3"/>
    <property type="match status" value="1"/>
</dbReference>
<dbReference type="GO" id="GO:0005634">
    <property type="term" value="C:nucleus"/>
    <property type="evidence" value="ECO:0007669"/>
    <property type="project" value="UniProtKB-SubCell"/>
</dbReference>
<keyword evidence="3" id="KW-0238">DNA-binding</keyword>
<dbReference type="Gene3D" id="2.40.330.10">
    <property type="entry name" value="DNA-binding pseudobarrel domain"/>
    <property type="match status" value="1"/>
</dbReference>
<protein>
    <submittedName>
        <fullName evidence="8">B3 domain-containing protein</fullName>
    </submittedName>
</protein>
<dbReference type="OrthoDB" id="2020802at2759"/>
<dbReference type="InterPro" id="IPR015300">
    <property type="entry name" value="DNA-bd_pseudobarrel_sf"/>
</dbReference>
<dbReference type="PANTHER" id="PTHR31140">
    <property type="entry name" value="B3 DOMAIN-CONTAINING TRANSCRIPTION FACTOR ABI3"/>
    <property type="match status" value="1"/>
</dbReference>